<dbReference type="PATRIC" id="fig|1121328.3.peg.1391"/>
<dbReference type="AlphaFoldDB" id="A0A150FRR1"/>
<evidence type="ECO:0000313" key="2">
    <source>
        <dbReference type="EMBL" id="SHK38677.1"/>
    </source>
</evidence>
<dbReference type="STRING" id="1121328.JWYL7_1382"/>
<gene>
    <name evidence="1" type="ORF">JWYL7_1382</name>
    <name evidence="2" type="ORF">SAMN05661008_00139</name>
</gene>
<organism evidence="1 3">
    <name type="scientific">Alkalithermobacter thermoalcaliphilus JW-YL-7 = DSM 7308</name>
    <dbReference type="NCBI Taxonomy" id="1121328"/>
    <lineage>
        <taxon>Bacteria</taxon>
        <taxon>Bacillati</taxon>
        <taxon>Bacillota</taxon>
        <taxon>Clostridia</taxon>
        <taxon>Peptostreptococcales</taxon>
        <taxon>Tepidibacteraceae</taxon>
        <taxon>Alkalithermobacter</taxon>
    </lineage>
</organism>
<protein>
    <submittedName>
        <fullName evidence="1">Uncharacterized protein</fullName>
    </submittedName>
</protein>
<comment type="caution">
    <text evidence="1">The sequence shown here is derived from an EMBL/GenBank/DDBJ whole genome shotgun (WGS) entry which is preliminary data.</text>
</comment>
<evidence type="ECO:0000313" key="3">
    <source>
        <dbReference type="Proteomes" id="UP000092605"/>
    </source>
</evidence>
<evidence type="ECO:0000313" key="1">
    <source>
        <dbReference type="EMBL" id="KXZ40307.1"/>
    </source>
</evidence>
<reference evidence="2 4" key="2">
    <citation type="submission" date="2016-11" db="EMBL/GenBank/DDBJ databases">
        <authorList>
            <person name="Varghese N."/>
            <person name="Submissions S."/>
        </authorList>
    </citation>
    <scope>NUCLEOTIDE SEQUENCE [LARGE SCALE GENOMIC DNA]</scope>
    <source>
        <strain evidence="2 4">DSM 7308</strain>
    </source>
</reference>
<dbReference type="RefSeq" id="WP_066070946.1">
    <property type="nucleotide sequence ID" value="NZ_FRBG01000001.1"/>
</dbReference>
<proteinExistence type="predicted"/>
<evidence type="ECO:0000313" key="4">
    <source>
        <dbReference type="Proteomes" id="UP000323392"/>
    </source>
</evidence>
<keyword evidence="4" id="KW-1185">Reference proteome</keyword>
<name>A0A150FRR1_CLOPD</name>
<accession>A0A150FRR1</accession>
<reference evidence="1 3" key="1">
    <citation type="submission" date="2016-02" db="EMBL/GenBank/DDBJ databases">
        <title>Draft genome sequence for Clostridium paradoxum JW-YL-7.</title>
        <authorList>
            <person name="Utturkar S.M."/>
            <person name="Lancaster A."/>
            <person name="Poole F.L."/>
            <person name="Adams M.W."/>
            <person name="Brown S.D."/>
        </authorList>
    </citation>
    <scope>NUCLEOTIDE SEQUENCE [LARGE SCALE GENOMIC DNA]</scope>
    <source>
        <strain evidence="1 3">JW-YL-7</strain>
    </source>
</reference>
<dbReference type="Proteomes" id="UP000092605">
    <property type="component" value="Unassembled WGS sequence"/>
</dbReference>
<dbReference type="OrthoDB" id="9994546at2"/>
<dbReference type="EMBL" id="FRBG01000001">
    <property type="protein sequence ID" value="SHK38677.1"/>
    <property type="molecule type" value="Genomic_DNA"/>
</dbReference>
<dbReference type="Proteomes" id="UP000323392">
    <property type="component" value="Unassembled WGS sequence"/>
</dbReference>
<sequence length="114" mass="14590">MYNYYYDNYLNYCMKRYKDMCPQLYHKVQRITVRVCQEDDRNMYVFPNEDVVENMVDRIYECYTNENKTRDDEVDLDEEYRSRRGILRDFMRFILLRNLVDRRCRYFGRRCYYY</sequence>
<dbReference type="EMBL" id="LSFY01000001">
    <property type="protein sequence ID" value="KXZ40307.1"/>
    <property type="molecule type" value="Genomic_DNA"/>
</dbReference>